<dbReference type="Proteomes" id="UP000824633">
    <property type="component" value="Chromosome"/>
</dbReference>
<evidence type="ECO:0000256" key="1">
    <source>
        <dbReference type="ARBA" id="ARBA00022801"/>
    </source>
</evidence>
<reference evidence="4" key="1">
    <citation type="submission" date="2021-07" db="EMBL/GenBank/DDBJ databases">
        <title>Complete genome sequencing of a Clostridium isolate.</title>
        <authorList>
            <person name="Ueki A."/>
            <person name="Tonouchi A."/>
        </authorList>
    </citation>
    <scope>NUCLEOTIDE SEQUENCE [LARGE SCALE GENOMIC DNA]</scope>
    <source>
        <strain evidence="4">C5S11</strain>
    </source>
</reference>
<dbReference type="PANTHER" id="PTHR48081:SF8">
    <property type="entry name" value="ALPHA_BETA HYDROLASE FOLD-3 DOMAIN-CONTAINING PROTEIN-RELATED"/>
    <property type="match status" value="1"/>
</dbReference>
<name>A0ABN6IRT0_9CLOT</name>
<dbReference type="RefSeq" id="WP_224036576.1">
    <property type="nucleotide sequence ID" value="NZ_AP024849.1"/>
</dbReference>
<organism evidence="3 4">
    <name type="scientific">Clostridium gelidum</name>
    <dbReference type="NCBI Taxonomy" id="704125"/>
    <lineage>
        <taxon>Bacteria</taxon>
        <taxon>Bacillati</taxon>
        <taxon>Bacillota</taxon>
        <taxon>Clostridia</taxon>
        <taxon>Eubacteriales</taxon>
        <taxon>Clostridiaceae</taxon>
        <taxon>Clostridium</taxon>
    </lineage>
</organism>
<dbReference type="EMBL" id="AP024849">
    <property type="protein sequence ID" value="BCZ44931.1"/>
    <property type="molecule type" value="Genomic_DNA"/>
</dbReference>
<evidence type="ECO:0000313" key="3">
    <source>
        <dbReference type="EMBL" id="BCZ44931.1"/>
    </source>
</evidence>
<sequence length="298" mass="33760">MEFSYEEKLEMARQVRATNVVTTLITPEYEKNLDLVDCDERFIKTSEGESHVYIITPKENKDIYPLYINIHGGGFVRPYAKRDTVFCSKIAAHVGCKVIDIDYKLAPEHPFPEGLNECYAIVKWAFENAKKLNIDTENVILGGHSAGGNFTAAIALMANKSKDFKLKYQIIDYPFMDAVTDPEEKMLEGDLIPPDRARKFNALYVDNEEDKHNPLVSMVLATEEMLIGLPPALVITSAYDSLRAEAEKYAIMMAQAGVEVKVKRFLNSKHGFVINCQQEFEEGQNLIIKTLKQGFYNL</sequence>
<evidence type="ECO:0000259" key="2">
    <source>
        <dbReference type="Pfam" id="PF07859"/>
    </source>
</evidence>
<gene>
    <name evidence="3" type="ORF">psyc5s11_09980</name>
</gene>
<proteinExistence type="predicted"/>
<feature type="domain" description="Alpha/beta hydrolase fold-3" evidence="2">
    <location>
        <begin position="68"/>
        <end position="273"/>
    </location>
</feature>
<keyword evidence="4" id="KW-1185">Reference proteome</keyword>
<evidence type="ECO:0000313" key="4">
    <source>
        <dbReference type="Proteomes" id="UP000824633"/>
    </source>
</evidence>
<dbReference type="Gene3D" id="3.40.50.1820">
    <property type="entry name" value="alpha/beta hydrolase"/>
    <property type="match status" value="1"/>
</dbReference>
<accession>A0ABN6IRT0</accession>
<dbReference type="InterPro" id="IPR013094">
    <property type="entry name" value="AB_hydrolase_3"/>
</dbReference>
<keyword evidence="1" id="KW-0378">Hydrolase</keyword>
<dbReference type="InterPro" id="IPR050300">
    <property type="entry name" value="GDXG_lipolytic_enzyme"/>
</dbReference>
<dbReference type="Pfam" id="PF07859">
    <property type="entry name" value="Abhydrolase_3"/>
    <property type="match status" value="1"/>
</dbReference>
<dbReference type="SUPFAM" id="SSF53474">
    <property type="entry name" value="alpha/beta-Hydrolases"/>
    <property type="match status" value="1"/>
</dbReference>
<protein>
    <recommendedName>
        <fullName evidence="2">Alpha/beta hydrolase fold-3 domain-containing protein</fullName>
    </recommendedName>
</protein>
<dbReference type="PANTHER" id="PTHR48081">
    <property type="entry name" value="AB HYDROLASE SUPERFAMILY PROTEIN C4A8.06C"/>
    <property type="match status" value="1"/>
</dbReference>
<dbReference type="InterPro" id="IPR029058">
    <property type="entry name" value="AB_hydrolase_fold"/>
</dbReference>